<dbReference type="AlphaFoldDB" id="A0A0A9EI07"/>
<proteinExistence type="predicted"/>
<accession>A0A0A9EI07</accession>
<dbReference type="SUPFAM" id="SSF53474">
    <property type="entry name" value="alpha/beta-Hydrolases"/>
    <property type="match status" value="1"/>
</dbReference>
<evidence type="ECO:0000259" key="1">
    <source>
        <dbReference type="Pfam" id="PF07859"/>
    </source>
</evidence>
<name>A0A0A9EI07_ARUDO</name>
<dbReference type="EMBL" id="GBRH01202233">
    <property type="protein sequence ID" value="JAD95662.1"/>
    <property type="molecule type" value="Transcribed_RNA"/>
</dbReference>
<reference evidence="2" key="2">
    <citation type="journal article" date="2015" name="Data Brief">
        <title>Shoot transcriptome of the giant reed, Arundo donax.</title>
        <authorList>
            <person name="Barrero R.A."/>
            <person name="Guerrero F.D."/>
            <person name="Moolhuijzen P."/>
            <person name="Goolsby J.A."/>
            <person name="Tidwell J."/>
            <person name="Bellgard S.E."/>
            <person name="Bellgard M.I."/>
        </authorList>
    </citation>
    <scope>NUCLEOTIDE SEQUENCE</scope>
    <source>
        <tissue evidence="2">Shoot tissue taken approximately 20 cm above the soil surface</tissue>
    </source>
</reference>
<evidence type="ECO:0000313" key="2">
    <source>
        <dbReference type="EMBL" id="JAD95662.1"/>
    </source>
</evidence>
<protein>
    <recommendedName>
        <fullName evidence="1">Alpha/beta hydrolase fold-3 domain-containing protein</fullName>
    </recommendedName>
</protein>
<sequence length="73" mass="8475">MAPVLVVAGERDVLRDRNAQYARRMKEEWGKDVEYVELAGVGHGFFQANPWSERADELVRLVRLFVVEHMDSE</sequence>
<dbReference type="Gene3D" id="3.40.50.1820">
    <property type="entry name" value="alpha/beta hydrolase"/>
    <property type="match status" value="1"/>
</dbReference>
<dbReference type="Pfam" id="PF07859">
    <property type="entry name" value="Abhydrolase_3"/>
    <property type="match status" value="1"/>
</dbReference>
<dbReference type="InterPro" id="IPR013094">
    <property type="entry name" value="AB_hydrolase_3"/>
</dbReference>
<organism evidence="2">
    <name type="scientific">Arundo donax</name>
    <name type="common">Giant reed</name>
    <name type="synonym">Donax arundinaceus</name>
    <dbReference type="NCBI Taxonomy" id="35708"/>
    <lineage>
        <taxon>Eukaryota</taxon>
        <taxon>Viridiplantae</taxon>
        <taxon>Streptophyta</taxon>
        <taxon>Embryophyta</taxon>
        <taxon>Tracheophyta</taxon>
        <taxon>Spermatophyta</taxon>
        <taxon>Magnoliopsida</taxon>
        <taxon>Liliopsida</taxon>
        <taxon>Poales</taxon>
        <taxon>Poaceae</taxon>
        <taxon>PACMAD clade</taxon>
        <taxon>Arundinoideae</taxon>
        <taxon>Arundineae</taxon>
        <taxon>Arundo</taxon>
    </lineage>
</organism>
<dbReference type="InterPro" id="IPR029058">
    <property type="entry name" value="AB_hydrolase_fold"/>
</dbReference>
<dbReference type="GO" id="GO:0016787">
    <property type="term" value="F:hydrolase activity"/>
    <property type="evidence" value="ECO:0007669"/>
    <property type="project" value="InterPro"/>
</dbReference>
<feature type="domain" description="Alpha/beta hydrolase fold-3" evidence="1">
    <location>
        <begin position="1"/>
        <end position="46"/>
    </location>
</feature>
<reference evidence="2" key="1">
    <citation type="submission" date="2014-09" db="EMBL/GenBank/DDBJ databases">
        <authorList>
            <person name="Magalhaes I.L.F."/>
            <person name="Oliveira U."/>
            <person name="Santos F.R."/>
            <person name="Vidigal T.H.D.A."/>
            <person name="Brescovit A.D."/>
            <person name="Santos A.J."/>
        </authorList>
    </citation>
    <scope>NUCLEOTIDE SEQUENCE</scope>
    <source>
        <tissue evidence="2">Shoot tissue taken approximately 20 cm above the soil surface</tissue>
    </source>
</reference>